<dbReference type="AlphaFoldDB" id="A0A0C9VAG7"/>
<dbReference type="Proteomes" id="UP000054279">
    <property type="component" value="Unassembled WGS sequence"/>
</dbReference>
<gene>
    <name evidence="2" type="ORF">M422DRAFT_30740</name>
</gene>
<keyword evidence="1" id="KW-1133">Transmembrane helix</keyword>
<keyword evidence="3" id="KW-1185">Reference proteome</keyword>
<sequence length="89" mass="9963">MSDELKIFIGSSLSAYLATSICTILVAVTIAQGAFYYRNCDGDSKLMKYFCPYSILSIVQAGGLFDNIYFKLITCRLPHNYKKCNAEIL</sequence>
<feature type="transmembrane region" description="Helical" evidence="1">
    <location>
        <begin position="15"/>
        <end position="37"/>
    </location>
</feature>
<organism evidence="2 3">
    <name type="scientific">Sphaerobolus stellatus (strain SS14)</name>
    <dbReference type="NCBI Taxonomy" id="990650"/>
    <lineage>
        <taxon>Eukaryota</taxon>
        <taxon>Fungi</taxon>
        <taxon>Dikarya</taxon>
        <taxon>Basidiomycota</taxon>
        <taxon>Agaricomycotina</taxon>
        <taxon>Agaricomycetes</taxon>
        <taxon>Phallomycetidae</taxon>
        <taxon>Geastrales</taxon>
        <taxon>Sphaerobolaceae</taxon>
        <taxon>Sphaerobolus</taxon>
    </lineage>
</organism>
<reference evidence="2 3" key="1">
    <citation type="submission" date="2014-06" db="EMBL/GenBank/DDBJ databases">
        <title>Evolutionary Origins and Diversification of the Mycorrhizal Mutualists.</title>
        <authorList>
            <consortium name="DOE Joint Genome Institute"/>
            <consortium name="Mycorrhizal Genomics Consortium"/>
            <person name="Kohler A."/>
            <person name="Kuo A."/>
            <person name="Nagy L.G."/>
            <person name="Floudas D."/>
            <person name="Copeland A."/>
            <person name="Barry K.W."/>
            <person name="Cichocki N."/>
            <person name="Veneault-Fourrey C."/>
            <person name="LaButti K."/>
            <person name="Lindquist E.A."/>
            <person name="Lipzen A."/>
            <person name="Lundell T."/>
            <person name="Morin E."/>
            <person name="Murat C."/>
            <person name="Riley R."/>
            <person name="Ohm R."/>
            <person name="Sun H."/>
            <person name="Tunlid A."/>
            <person name="Henrissat B."/>
            <person name="Grigoriev I.V."/>
            <person name="Hibbett D.S."/>
            <person name="Martin F."/>
        </authorList>
    </citation>
    <scope>NUCLEOTIDE SEQUENCE [LARGE SCALE GENOMIC DNA]</scope>
    <source>
        <strain evidence="2 3">SS14</strain>
    </source>
</reference>
<protein>
    <submittedName>
        <fullName evidence="2">Uncharacterized protein</fullName>
    </submittedName>
</protein>
<dbReference type="EMBL" id="KN837120">
    <property type="protein sequence ID" value="KIJ43934.1"/>
    <property type="molecule type" value="Genomic_DNA"/>
</dbReference>
<evidence type="ECO:0000256" key="1">
    <source>
        <dbReference type="SAM" id="Phobius"/>
    </source>
</evidence>
<keyword evidence="1" id="KW-0812">Transmembrane</keyword>
<proteinExistence type="predicted"/>
<evidence type="ECO:0000313" key="3">
    <source>
        <dbReference type="Proteomes" id="UP000054279"/>
    </source>
</evidence>
<keyword evidence="1" id="KW-0472">Membrane</keyword>
<accession>A0A0C9VAG7</accession>
<name>A0A0C9VAG7_SPHS4</name>
<dbReference type="HOGENOM" id="CLU_2460911_0_0_1"/>
<evidence type="ECO:0000313" key="2">
    <source>
        <dbReference type="EMBL" id="KIJ43934.1"/>
    </source>
</evidence>
<feature type="non-terminal residue" evidence="2">
    <location>
        <position position="89"/>
    </location>
</feature>